<dbReference type="VEuPathDB" id="FungiDB:A1O9_13094"/>
<dbReference type="OrthoDB" id="4504449at2759"/>
<dbReference type="RefSeq" id="XP_013253447.1">
    <property type="nucleotide sequence ID" value="XM_013397993.1"/>
</dbReference>
<organism evidence="1 2">
    <name type="scientific">Exophiala aquamarina CBS 119918</name>
    <dbReference type="NCBI Taxonomy" id="1182545"/>
    <lineage>
        <taxon>Eukaryota</taxon>
        <taxon>Fungi</taxon>
        <taxon>Dikarya</taxon>
        <taxon>Ascomycota</taxon>
        <taxon>Pezizomycotina</taxon>
        <taxon>Eurotiomycetes</taxon>
        <taxon>Chaetothyriomycetidae</taxon>
        <taxon>Chaetothyriales</taxon>
        <taxon>Herpotrichiellaceae</taxon>
        <taxon>Exophiala</taxon>
    </lineage>
</organism>
<dbReference type="AlphaFoldDB" id="A0A072NU20"/>
<reference evidence="1 2" key="1">
    <citation type="submission" date="2013-03" db="EMBL/GenBank/DDBJ databases">
        <title>The Genome Sequence of Exophiala aquamarina CBS 119918.</title>
        <authorList>
            <consortium name="The Broad Institute Genomics Platform"/>
            <person name="Cuomo C."/>
            <person name="de Hoog S."/>
            <person name="Gorbushina A."/>
            <person name="Walker B."/>
            <person name="Young S.K."/>
            <person name="Zeng Q."/>
            <person name="Gargeya S."/>
            <person name="Fitzgerald M."/>
            <person name="Haas B."/>
            <person name="Abouelleil A."/>
            <person name="Allen A.W."/>
            <person name="Alvarado L."/>
            <person name="Arachchi H.M."/>
            <person name="Berlin A.M."/>
            <person name="Chapman S.B."/>
            <person name="Gainer-Dewar J."/>
            <person name="Goldberg J."/>
            <person name="Griggs A."/>
            <person name="Gujja S."/>
            <person name="Hansen M."/>
            <person name="Howarth C."/>
            <person name="Imamovic A."/>
            <person name="Ireland A."/>
            <person name="Larimer J."/>
            <person name="McCowan C."/>
            <person name="Murphy C."/>
            <person name="Pearson M."/>
            <person name="Poon T.W."/>
            <person name="Priest M."/>
            <person name="Roberts A."/>
            <person name="Saif S."/>
            <person name="Shea T."/>
            <person name="Sisk P."/>
            <person name="Sykes S."/>
            <person name="Wortman J."/>
            <person name="Nusbaum C."/>
            <person name="Birren B."/>
        </authorList>
    </citation>
    <scope>NUCLEOTIDE SEQUENCE [LARGE SCALE GENOMIC DNA]</scope>
    <source>
        <strain evidence="1 2">CBS 119918</strain>
    </source>
</reference>
<evidence type="ECO:0000313" key="2">
    <source>
        <dbReference type="Proteomes" id="UP000027920"/>
    </source>
</evidence>
<proteinExistence type="predicted"/>
<dbReference type="Proteomes" id="UP000027920">
    <property type="component" value="Unassembled WGS sequence"/>
</dbReference>
<sequence length="304" mass="33787">MNLKATKVARCNALGLAKGHRDLAILTQEPADYEDVMDHTELGGLPPTIEFLSRQLLEASGTRNWENTCIVDMRSFRSSRLRNSDILDSVRAENDSLSYDATEEMVEILQPDVLVVCQTATASVLHGFARRMSSSIQASGRISLHKLRNVKQVLVVNGLHPMYALKFAEGLGPEVAQLRQAIIRFNILQAVNLLAGRVIVGNGEYKLRDAVWAASRNPPCLLSSGRLDPHLDDRFKGVFLADNATPEMKQLWAEAAEKKSDEERTAYTRFVSIVQRLRNNANETVEDATFTSLQGLREALPLSD</sequence>
<gene>
    <name evidence="1" type="ORF">A1O9_13094</name>
</gene>
<dbReference type="GeneID" id="25287985"/>
<dbReference type="HOGENOM" id="CLU_915368_0_0_1"/>
<comment type="caution">
    <text evidence="1">The sequence shown here is derived from an EMBL/GenBank/DDBJ whole genome shotgun (WGS) entry which is preliminary data.</text>
</comment>
<dbReference type="EMBL" id="AMGV01000061">
    <property type="protein sequence ID" value="KEF50857.1"/>
    <property type="molecule type" value="Genomic_DNA"/>
</dbReference>
<evidence type="ECO:0000313" key="1">
    <source>
        <dbReference type="EMBL" id="KEF50857.1"/>
    </source>
</evidence>
<name>A0A072NU20_9EURO</name>
<keyword evidence="2" id="KW-1185">Reference proteome</keyword>
<protein>
    <submittedName>
        <fullName evidence="1">Uncharacterized protein</fullName>
    </submittedName>
</protein>
<accession>A0A072NU20</accession>